<keyword evidence="4 7" id="KW-1133">Transmembrane helix</keyword>
<feature type="transmembrane region" description="Helical" evidence="7">
    <location>
        <begin position="107"/>
        <end position="127"/>
    </location>
</feature>
<evidence type="ECO:0000256" key="7">
    <source>
        <dbReference type="SAM" id="Phobius"/>
    </source>
</evidence>
<protein>
    <recommendedName>
        <fullName evidence="8">Major facilitator superfamily (MFS) profile domain-containing protein</fullName>
    </recommendedName>
</protein>
<dbReference type="InterPro" id="IPR001958">
    <property type="entry name" value="Tet-R_TetA/multi-R_MdtG-like"/>
</dbReference>
<feature type="transmembrane region" description="Helical" evidence="7">
    <location>
        <begin position="356"/>
        <end position="375"/>
    </location>
</feature>
<evidence type="ECO:0000256" key="3">
    <source>
        <dbReference type="ARBA" id="ARBA00022692"/>
    </source>
</evidence>
<dbReference type="EMBL" id="UNSH01000081">
    <property type="protein sequence ID" value="SZF05639.1"/>
    <property type="molecule type" value="Genomic_DNA"/>
</dbReference>
<evidence type="ECO:0000313" key="9">
    <source>
        <dbReference type="EMBL" id="SZF05639.1"/>
    </source>
</evidence>
<dbReference type="PANTHER" id="PTHR23504:SF39">
    <property type="entry name" value="TRANSPORTER, PUTATIVE (AFU_ORTHOLOGUE AFUA_6G03860)-RELATED"/>
    <property type="match status" value="1"/>
</dbReference>
<gene>
    <name evidence="9" type="ORF">BLGHR1_16442</name>
</gene>
<evidence type="ECO:0000313" key="10">
    <source>
        <dbReference type="Proteomes" id="UP000275772"/>
    </source>
</evidence>
<evidence type="ECO:0000256" key="4">
    <source>
        <dbReference type="ARBA" id="ARBA00022989"/>
    </source>
</evidence>
<feature type="domain" description="Major facilitator superfamily (MFS) profile" evidence="8">
    <location>
        <begin position="68"/>
        <end position="562"/>
    </location>
</feature>
<dbReference type="Proteomes" id="UP000275772">
    <property type="component" value="Unassembled WGS sequence"/>
</dbReference>
<keyword evidence="3 7" id="KW-0812">Transmembrane</keyword>
<feature type="compositionally biased region" description="Basic and acidic residues" evidence="6">
    <location>
        <begin position="1"/>
        <end position="10"/>
    </location>
</feature>
<feature type="compositionally biased region" description="Basic and acidic residues" evidence="6">
    <location>
        <begin position="580"/>
        <end position="590"/>
    </location>
</feature>
<feature type="transmembrane region" description="Helical" evidence="7">
    <location>
        <begin position="466"/>
        <end position="488"/>
    </location>
</feature>
<dbReference type="Pfam" id="PF07690">
    <property type="entry name" value="MFS_1"/>
    <property type="match status" value="1"/>
</dbReference>
<dbReference type="InterPro" id="IPR020846">
    <property type="entry name" value="MFS_dom"/>
</dbReference>
<feature type="transmembrane region" description="Helical" evidence="7">
    <location>
        <begin position="395"/>
        <end position="415"/>
    </location>
</feature>
<dbReference type="InterPro" id="IPR011701">
    <property type="entry name" value="MFS"/>
</dbReference>
<dbReference type="CDD" id="cd17330">
    <property type="entry name" value="MFS_SLC46_TetA_like"/>
    <property type="match status" value="1"/>
</dbReference>
<dbReference type="AlphaFoldDB" id="A0A383V0X2"/>
<organism evidence="9 10">
    <name type="scientific">Blumeria hordei</name>
    <name type="common">Barley powdery mildew</name>
    <name type="synonym">Blumeria graminis f. sp. hordei</name>
    <dbReference type="NCBI Taxonomy" id="2867405"/>
    <lineage>
        <taxon>Eukaryota</taxon>
        <taxon>Fungi</taxon>
        <taxon>Dikarya</taxon>
        <taxon>Ascomycota</taxon>
        <taxon>Pezizomycotina</taxon>
        <taxon>Leotiomycetes</taxon>
        <taxon>Erysiphales</taxon>
        <taxon>Erysiphaceae</taxon>
        <taxon>Blumeria</taxon>
    </lineage>
</organism>
<evidence type="ECO:0000256" key="1">
    <source>
        <dbReference type="ARBA" id="ARBA00004141"/>
    </source>
</evidence>
<proteinExistence type="predicted"/>
<comment type="subcellular location">
    <subcellularLocation>
        <location evidence="1">Membrane</location>
        <topology evidence="1">Multi-pass membrane protein</topology>
    </subcellularLocation>
</comment>
<feature type="transmembrane region" description="Helical" evidence="7">
    <location>
        <begin position="199"/>
        <end position="221"/>
    </location>
</feature>
<keyword evidence="2" id="KW-0813">Transport</keyword>
<dbReference type="PANTHER" id="PTHR23504">
    <property type="entry name" value="MAJOR FACILITATOR SUPERFAMILY DOMAIN-CONTAINING PROTEIN 10"/>
    <property type="match status" value="1"/>
</dbReference>
<dbReference type="VEuPathDB" id="FungiDB:BLGHR1_16442"/>
<evidence type="ECO:0000259" key="8">
    <source>
        <dbReference type="PROSITE" id="PS50850"/>
    </source>
</evidence>
<feature type="transmembrane region" description="Helical" evidence="7">
    <location>
        <begin position="427"/>
        <end position="446"/>
    </location>
</feature>
<dbReference type="SUPFAM" id="SSF103473">
    <property type="entry name" value="MFS general substrate transporter"/>
    <property type="match status" value="1"/>
</dbReference>
<dbReference type="GO" id="GO:0016020">
    <property type="term" value="C:membrane"/>
    <property type="evidence" value="ECO:0007669"/>
    <property type="project" value="UniProtKB-SubCell"/>
</dbReference>
<keyword evidence="5 7" id="KW-0472">Membrane</keyword>
<evidence type="ECO:0000256" key="5">
    <source>
        <dbReference type="ARBA" id="ARBA00023136"/>
    </source>
</evidence>
<feature type="transmembrane region" description="Helical" evidence="7">
    <location>
        <begin position="139"/>
        <end position="161"/>
    </location>
</feature>
<feature type="transmembrane region" description="Helical" evidence="7">
    <location>
        <begin position="233"/>
        <end position="257"/>
    </location>
</feature>
<evidence type="ECO:0000256" key="6">
    <source>
        <dbReference type="SAM" id="MobiDB-lite"/>
    </source>
</evidence>
<evidence type="ECO:0000256" key="2">
    <source>
        <dbReference type="ARBA" id="ARBA00022448"/>
    </source>
</evidence>
<name>A0A383V0X2_BLUHO</name>
<feature type="region of interest" description="Disordered" evidence="6">
    <location>
        <begin position="560"/>
        <end position="590"/>
    </location>
</feature>
<dbReference type="PRINTS" id="PR01035">
    <property type="entry name" value="TCRTETA"/>
</dbReference>
<dbReference type="GO" id="GO:0022857">
    <property type="term" value="F:transmembrane transporter activity"/>
    <property type="evidence" value="ECO:0007669"/>
    <property type="project" value="InterPro"/>
</dbReference>
<dbReference type="InterPro" id="IPR036259">
    <property type="entry name" value="MFS_trans_sf"/>
</dbReference>
<sequence>MPSKPPEIEVQKPSLPHYLTFPTTPPKSRGRPPVSSTNSSFLDGFAGGNYGETEDPANHASLPLPKGQLAILAIMSLAEQTAFNSFSPYLPEMIAGFPGIDQCQSGLYVGIVASCFALAQCATNFFWGWLSDRVGRKPVILLGTLLSALCFVVFGFCQTLWQAILVQVMMGLVNGNQGVISTCLGEITNKNNQSRAFTYLPVVYGIGGITGPALGGLMVLYENPFRPGQRSVYPYLLPNIFSAFILGIDMVIICLFLKESLDERSRIALPCKERATKSLSWLRIRKNRIQSSLDQVHGYSSAARYQENLSDDVDNNSIDRENFSRNIHPSLKLIHSHHAELTTFQNKKQFLNRDTLFLLASYFGFQLSNVSYNSLYPIFASSPEPDGRNLSVKEIGLSIAFSGLIAIVFQIGIFGRLKARLGNKNTFRAGLLLLSTAMMLTPWVGYRNSSPPIHWGTGATWLWIELGLVLFLKTFAAVGGLSSALLLITNSPPDNSLLGTLNGLAQTLSSAGRALGPLLSGGLFSLATSQRQYGGEVIAWSILGTLALLSFLASSGIHGSRLESGDGPGEGADPLLATTDSDHDEYPASR</sequence>
<feature type="region of interest" description="Disordered" evidence="6">
    <location>
        <begin position="1"/>
        <end position="36"/>
    </location>
</feature>
<dbReference type="Gene3D" id="1.20.1250.20">
    <property type="entry name" value="MFS general substrate transporter like domains"/>
    <property type="match status" value="1"/>
</dbReference>
<dbReference type="PROSITE" id="PS50850">
    <property type="entry name" value="MFS"/>
    <property type="match status" value="1"/>
</dbReference>
<feature type="transmembrane region" description="Helical" evidence="7">
    <location>
        <begin position="537"/>
        <end position="557"/>
    </location>
</feature>
<reference evidence="9 10" key="1">
    <citation type="submission" date="2017-11" db="EMBL/GenBank/DDBJ databases">
        <authorList>
            <person name="Kracher B."/>
        </authorList>
    </citation>
    <scope>NUCLEOTIDE SEQUENCE [LARGE SCALE GENOMIC DNA]</scope>
    <source>
        <strain evidence="9 10">RACE1</strain>
    </source>
</reference>
<accession>A0A383V0X2</accession>